<feature type="compositionally biased region" description="Basic and acidic residues" evidence="6">
    <location>
        <begin position="357"/>
        <end position="372"/>
    </location>
</feature>
<evidence type="ECO:0000256" key="6">
    <source>
        <dbReference type="SAM" id="MobiDB-lite"/>
    </source>
</evidence>
<evidence type="ECO:0000256" key="4">
    <source>
        <dbReference type="PROSITE-ProRule" id="PRU00125"/>
    </source>
</evidence>
<keyword evidence="9" id="KW-1185">Reference proteome</keyword>
<proteinExistence type="predicted"/>
<dbReference type="PROSITE" id="PS00478">
    <property type="entry name" value="LIM_DOMAIN_1"/>
    <property type="match status" value="1"/>
</dbReference>
<feature type="region of interest" description="Disordered" evidence="6">
    <location>
        <begin position="902"/>
        <end position="922"/>
    </location>
</feature>
<dbReference type="GeneID" id="117669952"/>
<feature type="compositionally biased region" description="Polar residues" evidence="6">
    <location>
        <begin position="1433"/>
        <end position="1442"/>
    </location>
</feature>
<dbReference type="SUPFAM" id="SSF47576">
    <property type="entry name" value="Calponin-homology domain, CH-domain"/>
    <property type="match status" value="1"/>
</dbReference>
<evidence type="ECO:0000256" key="3">
    <source>
        <dbReference type="ARBA" id="ARBA00023038"/>
    </source>
</evidence>
<dbReference type="CDD" id="cd08368">
    <property type="entry name" value="LIM"/>
    <property type="match status" value="1"/>
</dbReference>
<keyword evidence="1 4" id="KW-0479">Metal-binding</keyword>
<feature type="compositionally biased region" description="Basic and acidic residues" evidence="6">
    <location>
        <begin position="1132"/>
        <end position="1144"/>
    </location>
</feature>
<name>A0ABM3ZR50_PANGU</name>
<feature type="compositionally biased region" description="Low complexity" evidence="6">
    <location>
        <begin position="906"/>
        <end position="919"/>
    </location>
</feature>
<dbReference type="SMART" id="SM00033">
    <property type="entry name" value="CH"/>
    <property type="match status" value="1"/>
</dbReference>
<feature type="compositionally biased region" description="Polar residues" evidence="6">
    <location>
        <begin position="1145"/>
        <end position="1154"/>
    </location>
</feature>
<feature type="compositionally biased region" description="Basic and acidic residues" evidence="6">
    <location>
        <begin position="1072"/>
        <end position="1082"/>
    </location>
</feature>
<dbReference type="PANTHER" id="PTHR15551:SF3">
    <property type="entry name" value="LIM AND CALPONIN HOMOLOGY DOMAINS-CONTAINING PROTEIN 1"/>
    <property type="match status" value="1"/>
</dbReference>
<feature type="compositionally biased region" description="Basic and acidic residues" evidence="6">
    <location>
        <begin position="495"/>
        <end position="512"/>
    </location>
</feature>
<feature type="domain" description="Calponin-homology (CH)" evidence="7">
    <location>
        <begin position="6"/>
        <end position="123"/>
    </location>
</feature>
<evidence type="ECO:0000313" key="10">
    <source>
        <dbReference type="RefSeq" id="XP_060550842.1"/>
    </source>
</evidence>
<feature type="compositionally biased region" description="Basic and acidic residues" evidence="6">
    <location>
        <begin position="1321"/>
        <end position="1334"/>
    </location>
</feature>
<feature type="compositionally biased region" description="Low complexity" evidence="6">
    <location>
        <begin position="950"/>
        <end position="964"/>
    </location>
</feature>
<feature type="compositionally biased region" description="Low complexity" evidence="6">
    <location>
        <begin position="1415"/>
        <end position="1432"/>
    </location>
</feature>
<dbReference type="Pfam" id="PF00307">
    <property type="entry name" value="CH"/>
    <property type="match status" value="1"/>
</dbReference>
<reference evidence="10" key="1">
    <citation type="submission" date="2025-08" db="UniProtKB">
        <authorList>
            <consortium name="RefSeq"/>
        </authorList>
    </citation>
    <scope>IDENTIFICATION</scope>
    <source>
        <tissue evidence="10">Blood</tissue>
    </source>
</reference>
<dbReference type="PRINTS" id="PR00888">
    <property type="entry name" value="SM22CALPONIN"/>
</dbReference>
<feature type="region of interest" description="Disordered" evidence="6">
    <location>
        <begin position="168"/>
        <end position="399"/>
    </location>
</feature>
<evidence type="ECO:0000256" key="2">
    <source>
        <dbReference type="ARBA" id="ARBA00022833"/>
    </source>
</evidence>
<dbReference type="InterPro" id="IPR031865">
    <property type="entry name" value="DUF4757"/>
</dbReference>
<dbReference type="SMART" id="SM00132">
    <property type="entry name" value="LIM"/>
    <property type="match status" value="1"/>
</dbReference>
<dbReference type="RefSeq" id="XP_060550842.1">
    <property type="nucleotide sequence ID" value="XM_060694859.1"/>
</dbReference>
<evidence type="ECO:0000259" key="8">
    <source>
        <dbReference type="PROSITE" id="PS50023"/>
    </source>
</evidence>
<feature type="compositionally biased region" description="Polar residues" evidence="6">
    <location>
        <begin position="1396"/>
        <end position="1407"/>
    </location>
</feature>
<dbReference type="PROSITE" id="PS50021">
    <property type="entry name" value="CH"/>
    <property type="match status" value="1"/>
</dbReference>
<dbReference type="InterPro" id="IPR001781">
    <property type="entry name" value="Znf_LIM"/>
</dbReference>
<evidence type="ECO:0000256" key="1">
    <source>
        <dbReference type="ARBA" id="ARBA00022723"/>
    </source>
</evidence>
<dbReference type="InterPro" id="IPR003096">
    <property type="entry name" value="SM22_calponin"/>
</dbReference>
<dbReference type="Proteomes" id="UP001652622">
    <property type="component" value="Unplaced"/>
</dbReference>
<dbReference type="Pfam" id="PF15949">
    <property type="entry name" value="DUF4757"/>
    <property type="match status" value="2"/>
</dbReference>
<dbReference type="Gene3D" id="2.10.110.10">
    <property type="entry name" value="Cysteine Rich Protein"/>
    <property type="match status" value="1"/>
</dbReference>
<feature type="domain" description="LIM zinc-binding" evidence="8">
    <location>
        <begin position="1446"/>
        <end position="1512"/>
    </location>
</feature>
<feature type="coiled-coil region" evidence="5">
    <location>
        <begin position="1215"/>
        <end position="1266"/>
    </location>
</feature>
<evidence type="ECO:0000256" key="5">
    <source>
        <dbReference type="SAM" id="Coils"/>
    </source>
</evidence>
<accession>A0ABM3ZR50</accession>
<feature type="compositionally biased region" description="Polar residues" evidence="6">
    <location>
        <begin position="1034"/>
        <end position="1044"/>
    </location>
</feature>
<feature type="coiled-coil region" evidence="5">
    <location>
        <begin position="788"/>
        <end position="873"/>
    </location>
</feature>
<feature type="compositionally biased region" description="Polar residues" evidence="6">
    <location>
        <begin position="1186"/>
        <end position="1204"/>
    </location>
</feature>
<keyword evidence="2 4" id="KW-0862">Zinc</keyword>
<evidence type="ECO:0000313" key="9">
    <source>
        <dbReference type="Proteomes" id="UP001652622"/>
    </source>
</evidence>
<dbReference type="Gene3D" id="1.10.418.10">
    <property type="entry name" value="Calponin-like domain"/>
    <property type="match status" value="1"/>
</dbReference>
<keyword evidence="5" id="KW-0175">Coiled coil</keyword>
<feature type="compositionally biased region" description="Polar residues" evidence="6">
    <location>
        <begin position="254"/>
        <end position="263"/>
    </location>
</feature>
<dbReference type="InterPro" id="IPR001715">
    <property type="entry name" value="CH_dom"/>
</dbReference>
<protein>
    <submittedName>
        <fullName evidence="10">LOW QUALITY PROTEIN: LIM and calponin homology domains-containing protein 1</fullName>
    </submittedName>
</protein>
<dbReference type="Pfam" id="PF00412">
    <property type="entry name" value="LIM"/>
    <property type="match status" value="1"/>
</dbReference>
<feature type="compositionally biased region" description="Basic and acidic residues" evidence="6">
    <location>
        <begin position="462"/>
        <end position="483"/>
    </location>
</feature>
<evidence type="ECO:0000259" key="7">
    <source>
        <dbReference type="PROSITE" id="PS50021"/>
    </source>
</evidence>
<gene>
    <name evidence="10" type="primary">LIMCH1</name>
</gene>
<keyword evidence="3 4" id="KW-0440">LIM domain</keyword>
<feature type="region of interest" description="Disordered" evidence="6">
    <location>
        <begin position="459"/>
        <end position="538"/>
    </location>
</feature>
<feature type="compositionally biased region" description="Basic and acidic residues" evidence="6">
    <location>
        <begin position="214"/>
        <end position="237"/>
    </location>
</feature>
<dbReference type="PROSITE" id="PS50023">
    <property type="entry name" value="LIM_DOMAIN_2"/>
    <property type="match status" value="1"/>
</dbReference>
<dbReference type="InterPro" id="IPR036872">
    <property type="entry name" value="CH_dom_sf"/>
</dbReference>
<feature type="compositionally biased region" description="Basic and acidic residues" evidence="6">
    <location>
        <begin position="1054"/>
        <end position="1064"/>
    </location>
</feature>
<dbReference type="PANTHER" id="PTHR15551">
    <property type="entry name" value="LIM DOMAIN ONLY 7"/>
    <property type="match status" value="1"/>
</dbReference>
<feature type="compositionally biased region" description="Basic and acidic residues" evidence="6">
    <location>
        <begin position="980"/>
        <end position="992"/>
    </location>
</feature>
<organism evidence="9 10">
    <name type="scientific">Pantherophis guttatus</name>
    <name type="common">Corn snake</name>
    <name type="synonym">Elaphe guttata</name>
    <dbReference type="NCBI Taxonomy" id="94885"/>
    <lineage>
        <taxon>Eukaryota</taxon>
        <taxon>Metazoa</taxon>
        <taxon>Chordata</taxon>
        <taxon>Craniata</taxon>
        <taxon>Vertebrata</taxon>
        <taxon>Euteleostomi</taxon>
        <taxon>Lepidosauria</taxon>
        <taxon>Squamata</taxon>
        <taxon>Bifurcata</taxon>
        <taxon>Unidentata</taxon>
        <taxon>Episquamata</taxon>
        <taxon>Toxicofera</taxon>
        <taxon>Serpentes</taxon>
        <taxon>Colubroidea</taxon>
        <taxon>Colubridae</taxon>
        <taxon>Colubrinae</taxon>
        <taxon>Pantherophis</taxon>
    </lineage>
</organism>
<feature type="region of interest" description="Disordered" evidence="6">
    <location>
        <begin position="942"/>
        <end position="1209"/>
    </location>
</feature>
<feature type="region of interest" description="Disordered" evidence="6">
    <location>
        <begin position="1320"/>
        <end position="1446"/>
    </location>
</feature>
<sequence length="1518" mass="170164">MARPPQPALAEARRWIQQVTGKTFGDKHFRSGLENGVLLCELLNSILPGLVAKINRSPTPIAGLDNIALFLRGCREVGLKESQLFDPGDLQESTSRTTIKNLDGSRKLKNVLVTIYWLGKTANNSTHFNGPPLNLKEFEGLLTQMRKDTEDVESPKRSIRDSGYVDCWDSERSDSLSPPRHGRDDSFDSLDSFGSRSQQTPSPDVVLRGSSDGRGSDSESDLPHRKLPDVKKDDMSARRTSYSEPKSVVPFNQYLPNKSNQTAYIPAPLRKKKAERDDFRKSWSTMTSPLGGERPFSKQHPETIEEEPQVPLDGDLVSSRTTIASPSAKPVQTDMGPKNPWPQFLTCSDNQTTAPQNEEKGPEEIGKLRRLEQAGIKVRPAAHRCGGSPKPAGRGDELTPDVILRQENPFMWCCPQNNTGPEEDEDGRIPDLEKDDFAVRRARLNCREAALPFTHFLLPPSAKKDRNRREERKIRTKNRERLSGKKIPMTSAKPETLREDQRSLQDEGKAKIPETQSHGLAKKPTHVSPSQAGFLSCGKASITPKDKEIWDRLKVSGEMSEISLPDSDGYKSSVRDVCADAQRQWSSGLSEWQDNSEEESDDRFPDLERDDMMVRRFGTFPKPISPLIPANRLATCNAPLKRQRNMVGQREPNVQPKAEKPESVLATVSVGAEQFCGEIPQSLATQPAYTPEHMRRSAAGLAQEDARSVVDKKISGTRVIPPEKQKHLEINTIQLATLQADPLQISGCRTPVSDDTESVSMFDMRCPDEGTVNQPHSKDRHEKFQIIHNQLKEDEDQWQDDLARWKNRRRSASQDLLKKEAERKKMEQLLTGGEGSNERRKSIKTYREIVEEKEKRERELHEAYKNARSQEEADRILQHYIERFTISEAVLERLEMPKLLERSHSVEPNSSSPSKDPNPLRYLRQQSLPAPKFTAKFEATIIPTNGSEASTSTGSPSSSRPSGSMAMPLMTPKPYSQPKDTQEILRNFKVDGKISVNGEASNGVEDEPDKDCSAFLFEPSPSLSTKSDRVVESQGGSTEGSADSATPEPVQKSLIEHGVHREQLDSFTEEAEPARRKERTESEETFLGPDHAESSTIFLCQPPGGQRGDICLPQSFQRKESHPELNSTQEAKTLERGEQKEKDASVSQKVQVDTLQAPKRSEDLPSSLLKKVPETSQEVLQDAPLQEQNAAAENGDTSNRSTCWSWDPEEERRRQERWQQEQERLLQEKYQKEQEKLKKEWEKAQKEVEEEERKYYEEERKILEDTVVPFMLASGSTEPLSTSSSLTDGNRTMNLIDLSYSEDDKKPNEEAKLKTLSCEQDGAKYKEYQPREENASTVNQEEYLEGLNWTQKEQIPSPGDRSPKNMSLPLCPDVLWNQPLPAERSPGISDIRQKDSQPGYNLSQPVSSPKEVKRPTSQGSSRSGPSSPRSPTVQSQSSNRSVSGKKLCSNCGLPLGKGAAMIIESLGLFFHIQCFRCGICKGQLGDAATGTDVRIKNGLLTCSDCYIKSRTAGQPTTL</sequence>
<feature type="compositionally biased region" description="Polar residues" evidence="6">
    <location>
        <begin position="345"/>
        <end position="356"/>
    </location>
</feature>